<dbReference type="AlphaFoldDB" id="A0A9J5YDE4"/>
<feature type="transmembrane region" description="Helical" evidence="2">
    <location>
        <begin position="79"/>
        <end position="102"/>
    </location>
</feature>
<name>A0A9J5YDE4_SOLCO</name>
<evidence type="ECO:0000256" key="1">
    <source>
        <dbReference type="SAM" id="MobiDB-lite"/>
    </source>
</evidence>
<gene>
    <name evidence="3" type="ORF">H5410_038238</name>
</gene>
<keyword evidence="2" id="KW-0812">Transmembrane</keyword>
<feature type="region of interest" description="Disordered" evidence="1">
    <location>
        <begin position="33"/>
        <end position="55"/>
    </location>
</feature>
<feature type="compositionally biased region" description="Low complexity" evidence="1">
    <location>
        <begin position="34"/>
        <end position="55"/>
    </location>
</feature>
<keyword evidence="2" id="KW-0472">Membrane</keyword>
<comment type="caution">
    <text evidence="3">The sequence shown here is derived from an EMBL/GenBank/DDBJ whole genome shotgun (WGS) entry which is preliminary data.</text>
</comment>
<evidence type="ECO:0000313" key="3">
    <source>
        <dbReference type="EMBL" id="KAG5597006.1"/>
    </source>
</evidence>
<evidence type="ECO:0000256" key="2">
    <source>
        <dbReference type="SAM" id="Phobius"/>
    </source>
</evidence>
<keyword evidence="4" id="KW-1185">Reference proteome</keyword>
<dbReference type="EMBL" id="JACXVP010000007">
    <property type="protein sequence ID" value="KAG5597006.1"/>
    <property type="molecule type" value="Genomic_DNA"/>
</dbReference>
<dbReference type="Proteomes" id="UP000824120">
    <property type="component" value="Chromosome 7"/>
</dbReference>
<keyword evidence="2" id="KW-1133">Transmembrane helix</keyword>
<reference evidence="3 4" key="1">
    <citation type="submission" date="2020-09" db="EMBL/GenBank/DDBJ databases">
        <title>De no assembly of potato wild relative species, Solanum commersonii.</title>
        <authorList>
            <person name="Cho K."/>
        </authorList>
    </citation>
    <scope>NUCLEOTIDE SEQUENCE [LARGE SCALE GENOMIC DNA]</scope>
    <source>
        <strain evidence="3">LZ3.2</strain>
        <tissue evidence="3">Leaf</tissue>
    </source>
</reference>
<feature type="transmembrane region" description="Helical" evidence="2">
    <location>
        <begin position="108"/>
        <end position="130"/>
    </location>
</feature>
<organism evidence="3 4">
    <name type="scientific">Solanum commersonii</name>
    <name type="common">Commerson's wild potato</name>
    <name type="synonym">Commerson's nightshade</name>
    <dbReference type="NCBI Taxonomy" id="4109"/>
    <lineage>
        <taxon>Eukaryota</taxon>
        <taxon>Viridiplantae</taxon>
        <taxon>Streptophyta</taxon>
        <taxon>Embryophyta</taxon>
        <taxon>Tracheophyta</taxon>
        <taxon>Spermatophyta</taxon>
        <taxon>Magnoliopsida</taxon>
        <taxon>eudicotyledons</taxon>
        <taxon>Gunneridae</taxon>
        <taxon>Pentapetalae</taxon>
        <taxon>asterids</taxon>
        <taxon>lamiids</taxon>
        <taxon>Solanales</taxon>
        <taxon>Solanaceae</taxon>
        <taxon>Solanoideae</taxon>
        <taxon>Solaneae</taxon>
        <taxon>Solanum</taxon>
    </lineage>
</organism>
<proteinExistence type="predicted"/>
<sequence length="139" mass="15515">MYCVIIVLLSSESQLNYMTQIGSRISESGEILKSSSHVPSSPTSSNNSSSISSASGCDNFVNRGRMRTKQQFEKHKKSFVLRVLFSLCTSMFCYFLACYLLELGTWELLLGGCTTMFCWFSKSLVALQIAMPLQSDFSL</sequence>
<evidence type="ECO:0000313" key="4">
    <source>
        <dbReference type="Proteomes" id="UP000824120"/>
    </source>
</evidence>
<accession>A0A9J5YDE4</accession>
<protein>
    <submittedName>
        <fullName evidence="3">Uncharacterized protein</fullName>
    </submittedName>
</protein>